<feature type="transmembrane region" description="Helical" evidence="2">
    <location>
        <begin position="84"/>
        <end position="105"/>
    </location>
</feature>
<dbReference type="Proteomes" id="UP001152320">
    <property type="component" value="Chromosome 1"/>
</dbReference>
<reference evidence="4" key="1">
    <citation type="submission" date="2021-10" db="EMBL/GenBank/DDBJ databases">
        <title>Tropical sea cucumber genome reveals ecological adaptation and Cuvierian tubules defense mechanism.</title>
        <authorList>
            <person name="Chen T."/>
        </authorList>
    </citation>
    <scope>NUCLEOTIDE SEQUENCE</scope>
    <source>
        <strain evidence="4">Nanhai2018</strain>
        <tissue evidence="4">Muscle</tissue>
    </source>
</reference>
<name>A0A9Q1CRI4_HOLLE</name>
<organism evidence="4 5">
    <name type="scientific">Holothuria leucospilota</name>
    <name type="common">Black long sea cucumber</name>
    <name type="synonym">Mertensiothuria leucospilota</name>
    <dbReference type="NCBI Taxonomy" id="206669"/>
    <lineage>
        <taxon>Eukaryota</taxon>
        <taxon>Metazoa</taxon>
        <taxon>Echinodermata</taxon>
        <taxon>Eleutherozoa</taxon>
        <taxon>Echinozoa</taxon>
        <taxon>Holothuroidea</taxon>
        <taxon>Aspidochirotacea</taxon>
        <taxon>Aspidochirotida</taxon>
        <taxon>Holothuriidae</taxon>
        <taxon>Holothuria</taxon>
    </lineage>
</organism>
<dbReference type="EMBL" id="JAIZAY010000001">
    <property type="protein sequence ID" value="KAJ8049189.1"/>
    <property type="molecule type" value="Genomic_DNA"/>
</dbReference>
<evidence type="ECO:0000313" key="5">
    <source>
        <dbReference type="Proteomes" id="UP001152320"/>
    </source>
</evidence>
<protein>
    <submittedName>
        <fullName evidence="4">Uncharacterized protein</fullName>
    </submittedName>
</protein>
<evidence type="ECO:0000313" key="4">
    <source>
        <dbReference type="EMBL" id="KAJ8049189.1"/>
    </source>
</evidence>
<feature type="signal peptide" evidence="3">
    <location>
        <begin position="1"/>
        <end position="36"/>
    </location>
</feature>
<dbReference type="AlphaFoldDB" id="A0A9Q1CRI4"/>
<keyword evidence="2" id="KW-1133">Transmembrane helix</keyword>
<evidence type="ECO:0000256" key="3">
    <source>
        <dbReference type="SAM" id="SignalP"/>
    </source>
</evidence>
<accession>A0A9Q1CRI4</accession>
<sequence>MISSDHRIQTMTPCWPCSIWLLAAIVLLRISGLTGADVTENTNTTNIRSSTTAAVTRGLKDQTTTRGLKDQTTQKTPTTNDSKVWIIAPIILLVGILAVFLVIYWKKIRQSRKGKDTSTRGDYSEMPQSS</sequence>
<keyword evidence="3" id="KW-0732">Signal</keyword>
<evidence type="ECO:0000256" key="1">
    <source>
        <dbReference type="SAM" id="MobiDB-lite"/>
    </source>
</evidence>
<keyword evidence="5" id="KW-1185">Reference proteome</keyword>
<keyword evidence="2" id="KW-0812">Transmembrane</keyword>
<feature type="chain" id="PRO_5040493299" evidence="3">
    <location>
        <begin position="37"/>
        <end position="130"/>
    </location>
</feature>
<comment type="caution">
    <text evidence="4">The sequence shown here is derived from an EMBL/GenBank/DDBJ whole genome shotgun (WGS) entry which is preliminary data.</text>
</comment>
<feature type="region of interest" description="Disordered" evidence="1">
    <location>
        <begin position="50"/>
        <end position="77"/>
    </location>
</feature>
<keyword evidence="2" id="KW-0472">Membrane</keyword>
<feature type="compositionally biased region" description="Polar residues" evidence="1">
    <location>
        <begin position="61"/>
        <end position="77"/>
    </location>
</feature>
<evidence type="ECO:0000256" key="2">
    <source>
        <dbReference type="SAM" id="Phobius"/>
    </source>
</evidence>
<proteinExistence type="predicted"/>
<gene>
    <name evidence="4" type="ORF">HOLleu_01813</name>
</gene>